<evidence type="ECO:0000313" key="3">
    <source>
        <dbReference type="Proteomes" id="UP001430584"/>
    </source>
</evidence>
<dbReference type="EMBL" id="JAJVCZ030000003">
    <property type="protein sequence ID" value="KAL0261821.1"/>
    <property type="molecule type" value="Genomic_DNA"/>
</dbReference>
<dbReference type="Proteomes" id="UP001430584">
    <property type="component" value="Unassembled WGS sequence"/>
</dbReference>
<keyword evidence="3" id="KW-1185">Reference proteome</keyword>
<comment type="caution">
    <text evidence="2">The sequence shown here is derived from an EMBL/GenBank/DDBJ whole genome shotgun (WGS) entry which is preliminary data.</text>
</comment>
<dbReference type="PANTHER" id="PTHR24305:SF222">
    <property type="entry name" value="CYTOCHROME P450 MONOOXYGENASE STCS"/>
    <property type="match status" value="1"/>
</dbReference>
<dbReference type="PRINTS" id="PR00385">
    <property type="entry name" value="P450"/>
</dbReference>
<name>A0ABR3CMH1_9PEZI</name>
<accession>A0ABR3CMH1</accession>
<organism evidence="2 3">
    <name type="scientific">Diplodia seriata</name>
    <dbReference type="NCBI Taxonomy" id="420778"/>
    <lineage>
        <taxon>Eukaryota</taxon>
        <taxon>Fungi</taxon>
        <taxon>Dikarya</taxon>
        <taxon>Ascomycota</taxon>
        <taxon>Pezizomycotina</taxon>
        <taxon>Dothideomycetes</taxon>
        <taxon>Dothideomycetes incertae sedis</taxon>
        <taxon>Botryosphaeriales</taxon>
        <taxon>Botryosphaeriaceae</taxon>
        <taxon>Diplodia</taxon>
    </lineage>
</organism>
<dbReference type="InterPro" id="IPR001128">
    <property type="entry name" value="Cyt_P450"/>
</dbReference>
<feature type="compositionally biased region" description="Low complexity" evidence="1">
    <location>
        <begin position="416"/>
        <end position="427"/>
    </location>
</feature>
<dbReference type="InterPro" id="IPR036396">
    <property type="entry name" value="Cyt_P450_sf"/>
</dbReference>
<dbReference type="InterPro" id="IPR002401">
    <property type="entry name" value="Cyt_P450_E_grp-I"/>
</dbReference>
<dbReference type="InterPro" id="IPR050121">
    <property type="entry name" value="Cytochrome_P450_monoxygenase"/>
</dbReference>
<evidence type="ECO:0000256" key="1">
    <source>
        <dbReference type="SAM" id="MobiDB-lite"/>
    </source>
</evidence>
<dbReference type="CDD" id="cd11051">
    <property type="entry name" value="CYP59-like"/>
    <property type="match status" value="1"/>
</dbReference>
<reference evidence="2 3" key="1">
    <citation type="submission" date="2024-02" db="EMBL/GenBank/DDBJ databases">
        <title>De novo assembly and annotation of 12 fungi associated with fruit tree decline syndrome in Ontario, Canada.</title>
        <authorList>
            <person name="Sulman M."/>
            <person name="Ellouze W."/>
            <person name="Ilyukhin E."/>
        </authorList>
    </citation>
    <scope>NUCLEOTIDE SEQUENCE [LARGE SCALE GENOMIC DNA]</scope>
    <source>
        <strain evidence="2 3">FDS-637</strain>
    </source>
</reference>
<protein>
    <submittedName>
        <fullName evidence="2">Uncharacterized protein</fullName>
    </submittedName>
</protein>
<dbReference type="Gene3D" id="1.10.630.10">
    <property type="entry name" value="Cytochrome P450"/>
    <property type="match status" value="1"/>
</dbReference>
<dbReference type="PANTHER" id="PTHR24305">
    <property type="entry name" value="CYTOCHROME P450"/>
    <property type="match status" value="1"/>
</dbReference>
<dbReference type="SUPFAM" id="SSF48264">
    <property type="entry name" value="Cytochrome P450"/>
    <property type="match status" value="1"/>
</dbReference>
<dbReference type="PRINTS" id="PR00463">
    <property type="entry name" value="EP450I"/>
</dbReference>
<dbReference type="GeneID" id="92007338"/>
<dbReference type="RefSeq" id="XP_066634850.1">
    <property type="nucleotide sequence ID" value="XM_066774731.1"/>
</dbReference>
<gene>
    <name evidence="2" type="ORF">SLS55_003253</name>
</gene>
<dbReference type="Pfam" id="PF00067">
    <property type="entry name" value="p450"/>
    <property type="match status" value="1"/>
</dbReference>
<feature type="region of interest" description="Disordered" evidence="1">
    <location>
        <begin position="413"/>
        <end position="433"/>
    </location>
</feature>
<proteinExistence type="predicted"/>
<evidence type="ECO:0000313" key="2">
    <source>
        <dbReference type="EMBL" id="KAL0261821.1"/>
    </source>
</evidence>
<sequence>MAIISSHDVCEQITKSSKTFPYSVPKSPTMRSSDPPRHDSSLLTYLVTVELLPLIGDRSLLIAEDETWKALRRTYNQGFAPTHLATLLPRIVEKTKLFLDRLDDLVESGTPSPMDNLCTDLTFDIIGAVVMDVDLNAQLGTSKQSALVRYYRQLLITYTNQSGLIGMPTNPFLTRRRKKITSIIDDELKAIIRSQHAEVVAAAKDTTMAQEPSDKKKNRPRSVLALSLQADHTAGTTPSLSPLALQTTADTLKTFLFAGHDTTSVLLQWAFYELSRTPRALAALRAELDAVFGAAATPLDIADALASSGGDDAIKKLAYTSAVIKETLRLYPPAGSARRAPPGAGLVVNIPDDAATGGTKAVCLDGFVLYSCHFLVQRDPAVYGPDADEWVPERWLGDVDTSRVDEIPDRGEVEVEPTTTTTRKVPPGAWRPFERGPRNCIGQELANLEARVILAVAARRYDFIKVGAGEVRRDEAGNPVLNEKGQYEVVSPMFNFSQFTK</sequence>